<name>A0ABS4IMZ4_9BACL</name>
<comment type="caution">
    <text evidence="1">The sequence shown here is derived from an EMBL/GenBank/DDBJ whole genome shotgun (WGS) entry which is preliminary data.</text>
</comment>
<dbReference type="Proteomes" id="UP001519287">
    <property type="component" value="Unassembled WGS sequence"/>
</dbReference>
<gene>
    <name evidence="1" type="ORF">J2Z66_000483</name>
</gene>
<keyword evidence="2" id="KW-1185">Reference proteome</keyword>
<sequence length="64" mass="7284">MSGDYKGSREVPRRGGICTGGETYHAWFESVYNIVLAKHFGLKWEGELCIQPSETIESKLDLHR</sequence>
<proteinExistence type="predicted"/>
<evidence type="ECO:0000313" key="1">
    <source>
        <dbReference type="EMBL" id="MBP1988888.1"/>
    </source>
</evidence>
<organism evidence="1 2">
    <name type="scientific">Paenibacillus eucommiae</name>
    <dbReference type="NCBI Taxonomy" id="1355755"/>
    <lineage>
        <taxon>Bacteria</taxon>
        <taxon>Bacillati</taxon>
        <taxon>Bacillota</taxon>
        <taxon>Bacilli</taxon>
        <taxon>Bacillales</taxon>
        <taxon>Paenibacillaceae</taxon>
        <taxon>Paenibacillus</taxon>
    </lineage>
</organism>
<evidence type="ECO:0000313" key="2">
    <source>
        <dbReference type="Proteomes" id="UP001519287"/>
    </source>
</evidence>
<reference evidence="1 2" key="1">
    <citation type="submission" date="2021-03" db="EMBL/GenBank/DDBJ databases">
        <title>Genomic Encyclopedia of Type Strains, Phase IV (KMG-IV): sequencing the most valuable type-strain genomes for metagenomic binning, comparative biology and taxonomic classification.</title>
        <authorList>
            <person name="Goeker M."/>
        </authorList>
    </citation>
    <scope>NUCLEOTIDE SEQUENCE [LARGE SCALE GENOMIC DNA]</scope>
    <source>
        <strain evidence="1 2">DSM 26048</strain>
    </source>
</reference>
<dbReference type="EMBL" id="JAGGLB010000001">
    <property type="protein sequence ID" value="MBP1988888.1"/>
    <property type="molecule type" value="Genomic_DNA"/>
</dbReference>
<protein>
    <submittedName>
        <fullName evidence="1">Uncharacterized protein</fullName>
    </submittedName>
</protein>
<accession>A0ABS4IMZ4</accession>